<dbReference type="EMBL" id="MIGZ01000002">
    <property type="protein sequence ID" value="ODQ96581.1"/>
    <property type="molecule type" value="Genomic_DNA"/>
</dbReference>
<dbReference type="Pfam" id="PF11887">
    <property type="entry name" value="Mce4_CUP1"/>
    <property type="match status" value="1"/>
</dbReference>
<dbReference type="GO" id="GO:0051701">
    <property type="term" value="P:biological process involved in interaction with host"/>
    <property type="evidence" value="ECO:0007669"/>
    <property type="project" value="TreeGrafter"/>
</dbReference>
<gene>
    <name evidence="4" type="ORF">BHQ17_00715</name>
</gene>
<dbReference type="InterPro" id="IPR052336">
    <property type="entry name" value="MlaD_Phospholipid_Transporter"/>
</dbReference>
<dbReference type="PANTHER" id="PTHR33371:SF19">
    <property type="entry name" value="MCE-FAMILY PROTEIN MCE4A"/>
    <property type="match status" value="1"/>
</dbReference>
<feature type="transmembrane region" description="Helical" evidence="1">
    <location>
        <begin position="17"/>
        <end position="37"/>
    </location>
</feature>
<dbReference type="Proteomes" id="UP000094243">
    <property type="component" value="Unassembled WGS sequence"/>
</dbReference>
<evidence type="ECO:0000259" key="3">
    <source>
        <dbReference type="Pfam" id="PF11887"/>
    </source>
</evidence>
<feature type="domain" description="Mammalian cell entry C-terminal" evidence="3">
    <location>
        <begin position="130"/>
        <end position="355"/>
    </location>
</feature>
<dbReference type="GO" id="GO:0005576">
    <property type="term" value="C:extracellular region"/>
    <property type="evidence" value="ECO:0007669"/>
    <property type="project" value="TreeGrafter"/>
</dbReference>
<dbReference type="Pfam" id="PF02470">
    <property type="entry name" value="MlaD"/>
    <property type="match status" value="1"/>
</dbReference>
<evidence type="ECO:0000313" key="4">
    <source>
        <dbReference type="EMBL" id="ODQ96581.1"/>
    </source>
</evidence>
<keyword evidence="1" id="KW-0812">Transmembrane</keyword>
<reference evidence="5" key="1">
    <citation type="submission" date="2016-09" db="EMBL/GenBank/DDBJ databases">
        <authorList>
            <person name="Greninger A.L."/>
            <person name="Jerome K.R."/>
            <person name="Mcnair B."/>
            <person name="Wallis C."/>
            <person name="Fang F."/>
        </authorList>
    </citation>
    <scope>NUCLEOTIDE SEQUENCE [LARGE SCALE GENOMIC DNA]</scope>
    <source>
        <strain evidence="5">M7</strain>
    </source>
</reference>
<dbReference type="InterPro" id="IPR003399">
    <property type="entry name" value="Mce/MlaD"/>
</dbReference>
<dbReference type="RefSeq" id="WP_069403327.1">
    <property type="nucleotide sequence ID" value="NZ_MIGZ01000002.1"/>
</dbReference>
<accession>A0A1E3S3E4</accession>
<feature type="domain" description="Mce/MlaD" evidence="2">
    <location>
        <begin position="46"/>
        <end position="124"/>
    </location>
</feature>
<protein>
    <submittedName>
        <fullName evidence="4">Mammalian cell entry protein</fullName>
    </submittedName>
</protein>
<keyword evidence="1" id="KW-0472">Membrane</keyword>
<evidence type="ECO:0000313" key="5">
    <source>
        <dbReference type="Proteomes" id="UP000094243"/>
    </source>
</evidence>
<keyword evidence="5" id="KW-1185">Reference proteome</keyword>
<dbReference type="AlphaFoldDB" id="A0A1E3S3E4"/>
<sequence>MGNSIEPNGRGWSDRQLLIGGVVVLVAATLITGVLLAKSQGHLDRHIRVTAELVNVGDGLPERADVKFRGVLVGAVKSVQPALYGRPNIVTINLTPEAAQGIPETVTARVVPSNVFAVSSVQLVDNGDAPPLHNGAVITEDTQLPTVLFQTTIDRVRQILAATQRDGTDPPVGMINLLAEATDHRGDTLLISGARIQRILTELNRLIATNSDEPSTVSALSEMAETLSATVPGLVDSMDNAVVPMRTIAEKQAELQSLLSAGLNTSATAATTFDNHADQLIGITTHLEPVVGVLAMNHDKFLPMATRLTRLSEKAMTDAWDDEHQMFSGNFILSFTPLRTYVRADCPRYGPLEGPSCHTAPETPQKFDIPQVLLPESYEPPPDLAPPPGTPLPAEFTAPASYGGNVGPVGSDGEREQLSTILGEDVNSAQQVLLGPVARGTAVTVSPAPSDAGGR</sequence>
<comment type="caution">
    <text evidence="4">The sequence shown here is derived from an EMBL/GenBank/DDBJ whole genome shotgun (WGS) entry which is preliminary data.</text>
</comment>
<dbReference type="InterPro" id="IPR024516">
    <property type="entry name" value="Mce_C"/>
</dbReference>
<keyword evidence="1" id="KW-1133">Transmembrane helix</keyword>
<organism evidence="4 5">
    <name type="scientific">Mycolicibacterium holsaticum</name>
    <dbReference type="NCBI Taxonomy" id="152142"/>
    <lineage>
        <taxon>Bacteria</taxon>
        <taxon>Bacillati</taxon>
        <taxon>Actinomycetota</taxon>
        <taxon>Actinomycetes</taxon>
        <taxon>Mycobacteriales</taxon>
        <taxon>Mycobacteriaceae</taxon>
        <taxon>Mycolicibacterium</taxon>
    </lineage>
</organism>
<evidence type="ECO:0000256" key="1">
    <source>
        <dbReference type="SAM" id="Phobius"/>
    </source>
</evidence>
<dbReference type="PANTHER" id="PTHR33371">
    <property type="entry name" value="INTERMEMBRANE PHOSPHOLIPID TRANSPORT SYSTEM BINDING PROTEIN MLAD-RELATED"/>
    <property type="match status" value="1"/>
</dbReference>
<dbReference type="OrthoDB" id="4571090at2"/>
<evidence type="ECO:0000259" key="2">
    <source>
        <dbReference type="Pfam" id="PF02470"/>
    </source>
</evidence>
<proteinExistence type="predicted"/>
<name>A0A1E3S3E4_9MYCO</name>